<evidence type="ECO:0000256" key="3">
    <source>
        <dbReference type="ARBA" id="ARBA00022833"/>
    </source>
</evidence>
<dbReference type="SUPFAM" id="SSF64268">
    <property type="entry name" value="PX domain"/>
    <property type="match status" value="1"/>
</dbReference>
<dbReference type="SMART" id="SM00744">
    <property type="entry name" value="RINGv"/>
    <property type="match status" value="1"/>
</dbReference>
<keyword evidence="3" id="KW-0862">Zinc</keyword>
<reference evidence="7" key="2">
    <citation type="submission" date="2019-06" db="EMBL/GenBank/DDBJ databases">
        <title>Genomics analysis of Aphanomyces spp. identifies a new class of oomycete effector associated with host adaptation.</title>
        <authorList>
            <person name="Gaulin E."/>
        </authorList>
    </citation>
    <scope>NUCLEOTIDE SEQUENCE</scope>
    <source>
        <strain evidence="7">CBS 578.67</strain>
    </source>
</reference>
<evidence type="ECO:0000313" key="9">
    <source>
        <dbReference type="Proteomes" id="UP000332933"/>
    </source>
</evidence>
<dbReference type="InterPro" id="IPR051826">
    <property type="entry name" value="E3_ubiquitin-ligase_domain"/>
</dbReference>
<dbReference type="Gene3D" id="3.30.1520.10">
    <property type="entry name" value="Phox-like domain"/>
    <property type="match status" value="1"/>
</dbReference>
<organism evidence="8 9">
    <name type="scientific">Aphanomyces stellatus</name>
    <dbReference type="NCBI Taxonomy" id="120398"/>
    <lineage>
        <taxon>Eukaryota</taxon>
        <taxon>Sar</taxon>
        <taxon>Stramenopiles</taxon>
        <taxon>Oomycota</taxon>
        <taxon>Saprolegniomycetes</taxon>
        <taxon>Saprolegniales</taxon>
        <taxon>Verrucalvaceae</taxon>
        <taxon>Aphanomyces</taxon>
    </lineage>
</organism>
<dbReference type="GO" id="GO:0061630">
    <property type="term" value="F:ubiquitin protein ligase activity"/>
    <property type="evidence" value="ECO:0007669"/>
    <property type="project" value="TreeGrafter"/>
</dbReference>
<dbReference type="Proteomes" id="UP000332933">
    <property type="component" value="Unassembled WGS sequence"/>
</dbReference>
<reference evidence="8 9" key="1">
    <citation type="submission" date="2019-03" db="EMBL/GenBank/DDBJ databases">
        <authorList>
            <person name="Gaulin E."/>
            <person name="Dumas B."/>
        </authorList>
    </citation>
    <scope>NUCLEOTIDE SEQUENCE [LARGE SCALE GENOMIC DNA]</scope>
    <source>
        <strain evidence="8">CBS 568.67</strain>
    </source>
</reference>
<dbReference type="PROSITE" id="PS50089">
    <property type="entry name" value="ZF_RING_2"/>
    <property type="match status" value="1"/>
</dbReference>
<dbReference type="InterPro" id="IPR036871">
    <property type="entry name" value="PX_dom_sf"/>
</dbReference>
<dbReference type="Gene3D" id="3.30.40.10">
    <property type="entry name" value="Zinc/RING finger domain, C3HC4 (zinc finger)"/>
    <property type="match status" value="1"/>
</dbReference>
<dbReference type="CDD" id="cd06093">
    <property type="entry name" value="PX_domain"/>
    <property type="match status" value="1"/>
</dbReference>
<name>A0A485L992_9STRA</name>
<dbReference type="SMART" id="SM00184">
    <property type="entry name" value="RING"/>
    <property type="match status" value="1"/>
</dbReference>
<dbReference type="EMBL" id="VJMH01006366">
    <property type="protein sequence ID" value="KAF0690626.1"/>
    <property type="molecule type" value="Genomic_DNA"/>
</dbReference>
<dbReference type="InterPro" id="IPR001683">
    <property type="entry name" value="PX_dom"/>
</dbReference>
<sequence>MTSSMTRFQDMPVTEDNVHLIQVAQDDMKQVTVHSTAASVVEGDSDPFTLYTLIVTCPATKTWWIIKKRYSQFYKLRQYLAKMRKACKSKTLDAILQPLLDIAFPKKSFRLDTQAMVAERKAAFDKLTATLMAVRSECVFASIQHQGNVEIVLPLDHACFVIEAFLQVPDLQKTEEVRHTSMVLTSPELADNTSTFVEPIADSEDDDCPICLCEFEADQALLHMGCGHSFHKSCVMQWLELKMSCPICRQTSICGTK</sequence>
<dbReference type="AlphaFoldDB" id="A0A485L992"/>
<dbReference type="Pfam" id="PF13639">
    <property type="entry name" value="zf-RING_2"/>
    <property type="match status" value="1"/>
</dbReference>
<dbReference type="PROSITE" id="PS50195">
    <property type="entry name" value="PX"/>
    <property type="match status" value="1"/>
</dbReference>
<keyword evidence="9" id="KW-1185">Reference proteome</keyword>
<dbReference type="OrthoDB" id="21204at2759"/>
<proteinExistence type="predicted"/>
<dbReference type="GO" id="GO:0035091">
    <property type="term" value="F:phosphatidylinositol binding"/>
    <property type="evidence" value="ECO:0007669"/>
    <property type="project" value="InterPro"/>
</dbReference>
<dbReference type="GO" id="GO:0008270">
    <property type="term" value="F:zinc ion binding"/>
    <property type="evidence" value="ECO:0007669"/>
    <property type="project" value="UniProtKB-KW"/>
</dbReference>
<evidence type="ECO:0000313" key="7">
    <source>
        <dbReference type="EMBL" id="KAF0690626.1"/>
    </source>
</evidence>
<dbReference type="InterPro" id="IPR011016">
    <property type="entry name" value="Znf_RING-CH"/>
</dbReference>
<dbReference type="SUPFAM" id="SSF57850">
    <property type="entry name" value="RING/U-box"/>
    <property type="match status" value="1"/>
</dbReference>
<evidence type="ECO:0000259" key="6">
    <source>
        <dbReference type="PROSITE" id="PS50195"/>
    </source>
</evidence>
<dbReference type="EMBL" id="CAADRA010006387">
    <property type="protein sequence ID" value="VFT94733.1"/>
    <property type="molecule type" value="Genomic_DNA"/>
</dbReference>
<evidence type="ECO:0000256" key="4">
    <source>
        <dbReference type="PROSITE-ProRule" id="PRU00175"/>
    </source>
</evidence>
<dbReference type="InterPro" id="IPR001841">
    <property type="entry name" value="Znf_RING"/>
</dbReference>
<gene>
    <name evidence="8" type="primary">Aste57867_17994</name>
    <name evidence="7" type="ORF">As57867_017932</name>
    <name evidence="8" type="ORF">ASTE57867_17994</name>
</gene>
<evidence type="ECO:0000256" key="2">
    <source>
        <dbReference type="ARBA" id="ARBA00022771"/>
    </source>
</evidence>
<dbReference type="Pfam" id="PF00787">
    <property type="entry name" value="PX"/>
    <property type="match status" value="1"/>
</dbReference>
<dbReference type="InterPro" id="IPR013083">
    <property type="entry name" value="Znf_RING/FYVE/PHD"/>
</dbReference>
<protein>
    <submittedName>
        <fullName evidence="8">Aste57867_17994 protein</fullName>
    </submittedName>
</protein>
<keyword evidence="2 4" id="KW-0863">Zinc-finger</keyword>
<accession>A0A485L992</accession>
<feature type="domain" description="RING-type" evidence="5">
    <location>
        <begin position="208"/>
        <end position="249"/>
    </location>
</feature>
<keyword evidence="1" id="KW-0479">Metal-binding</keyword>
<evidence type="ECO:0000259" key="5">
    <source>
        <dbReference type="PROSITE" id="PS50089"/>
    </source>
</evidence>
<feature type="domain" description="PX" evidence="6">
    <location>
        <begin position="29"/>
        <end position="172"/>
    </location>
</feature>
<dbReference type="GO" id="GO:0006511">
    <property type="term" value="P:ubiquitin-dependent protein catabolic process"/>
    <property type="evidence" value="ECO:0007669"/>
    <property type="project" value="TreeGrafter"/>
</dbReference>
<evidence type="ECO:0000256" key="1">
    <source>
        <dbReference type="ARBA" id="ARBA00022723"/>
    </source>
</evidence>
<dbReference type="PANTHER" id="PTHR22765">
    <property type="entry name" value="RING FINGER AND PROTEASE ASSOCIATED DOMAIN-CONTAINING"/>
    <property type="match status" value="1"/>
</dbReference>
<evidence type="ECO:0000313" key="8">
    <source>
        <dbReference type="EMBL" id="VFT94733.1"/>
    </source>
</evidence>